<sequence>MLRNRYTLGETLNNTIIISVIIVESRYKKRMENG</sequence>
<dbReference type="EnsemblMetazoa" id="tetur06g03110.1">
    <property type="protein sequence ID" value="tetur06g03110.1"/>
    <property type="gene ID" value="tetur06g03110"/>
</dbReference>
<protein>
    <submittedName>
        <fullName evidence="1">Uncharacterized protein</fullName>
    </submittedName>
</protein>
<dbReference type="Proteomes" id="UP000015104">
    <property type="component" value="Unassembled WGS sequence"/>
</dbReference>
<keyword evidence="2" id="KW-1185">Reference proteome</keyword>
<dbReference type="HOGENOM" id="CLU_3377647_0_0_1"/>
<organism evidence="1 2">
    <name type="scientific">Tetranychus urticae</name>
    <name type="common">Two-spotted spider mite</name>
    <dbReference type="NCBI Taxonomy" id="32264"/>
    <lineage>
        <taxon>Eukaryota</taxon>
        <taxon>Metazoa</taxon>
        <taxon>Ecdysozoa</taxon>
        <taxon>Arthropoda</taxon>
        <taxon>Chelicerata</taxon>
        <taxon>Arachnida</taxon>
        <taxon>Acari</taxon>
        <taxon>Acariformes</taxon>
        <taxon>Trombidiformes</taxon>
        <taxon>Prostigmata</taxon>
        <taxon>Eleutherengona</taxon>
        <taxon>Raphignathae</taxon>
        <taxon>Tetranychoidea</taxon>
        <taxon>Tetranychidae</taxon>
        <taxon>Tetranychus</taxon>
    </lineage>
</organism>
<dbReference type="EMBL" id="CAEY01001799">
    <property type="status" value="NOT_ANNOTATED_CDS"/>
    <property type="molecule type" value="Genomic_DNA"/>
</dbReference>
<evidence type="ECO:0000313" key="1">
    <source>
        <dbReference type="EnsemblMetazoa" id="tetur06g03110.1"/>
    </source>
</evidence>
<name>T1K764_TETUR</name>
<accession>T1K764</accession>
<proteinExistence type="predicted"/>
<evidence type="ECO:0000313" key="2">
    <source>
        <dbReference type="Proteomes" id="UP000015104"/>
    </source>
</evidence>
<dbReference type="AlphaFoldDB" id="T1K764"/>
<reference evidence="1" key="2">
    <citation type="submission" date="2015-06" db="UniProtKB">
        <authorList>
            <consortium name="EnsemblMetazoa"/>
        </authorList>
    </citation>
    <scope>IDENTIFICATION</scope>
</reference>
<reference evidence="2" key="1">
    <citation type="submission" date="2011-08" db="EMBL/GenBank/DDBJ databases">
        <authorList>
            <person name="Rombauts S."/>
        </authorList>
    </citation>
    <scope>NUCLEOTIDE SEQUENCE</scope>
    <source>
        <strain evidence="2">London</strain>
    </source>
</reference>